<dbReference type="CDD" id="cd07377">
    <property type="entry name" value="WHTH_GntR"/>
    <property type="match status" value="1"/>
</dbReference>
<evidence type="ECO:0000256" key="3">
    <source>
        <dbReference type="ARBA" id="ARBA00023015"/>
    </source>
</evidence>
<feature type="domain" description="HTH gntR-type" evidence="7">
    <location>
        <begin position="23"/>
        <end position="91"/>
    </location>
</feature>
<name>A0ABT3C9G8_9MYCO</name>
<comment type="caution">
    <text evidence="8">The sequence shown here is derived from an EMBL/GenBank/DDBJ whole genome shotgun (WGS) entry which is preliminary data.</text>
</comment>
<evidence type="ECO:0000259" key="7">
    <source>
        <dbReference type="PROSITE" id="PS50949"/>
    </source>
</evidence>
<dbReference type="InterPro" id="IPR000524">
    <property type="entry name" value="Tscrpt_reg_HTH_GntR"/>
</dbReference>
<dbReference type="Proteomes" id="UP001526201">
    <property type="component" value="Unassembled WGS sequence"/>
</dbReference>
<evidence type="ECO:0000256" key="6">
    <source>
        <dbReference type="SAM" id="MobiDB-lite"/>
    </source>
</evidence>
<reference evidence="8 9" key="1">
    <citation type="journal article" date="2022" name="BMC Genomics">
        <title>Comparative genome analysis of mycobacteria focusing on tRNA and non-coding RNA.</title>
        <authorList>
            <person name="Behra P.R.K."/>
            <person name="Pettersson B.M.F."/>
            <person name="Ramesh M."/>
            <person name="Das S."/>
            <person name="Dasgupta S."/>
            <person name="Kirsebom L.A."/>
        </authorList>
    </citation>
    <scope>NUCLEOTIDE SEQUENCE [LARGE SCALE GENOMIC DNA]</scope>
    <source>
        <strain evidence="8 9">DSM 44078</strain>
    </source>
</reference>
<keyword evidence="3" id="KW-0805">Transcription regulation</keyword>
<dbReference type="SUPFAM" id="SSF46785">
    <property type="entry name" value="Winged helix' DNA-binding domain"/>
    <property type="match status" value="1"/>
</dbReference>
<dbReference type="PROSITE" id="PS50949">
    <property type="entry name" value="HTH_GNTR"/>
    <property type="match status" value="1"/>
</dbReference>
<evidence type="ECO:0000256" key="1">
    <source>
        <dbReference type="ARBA" id="ARBA00005384"/>
    </source>
</evidence>
<dbReference type="Pfam" id="PF00392">
    <property type="entry name" value="GntR"/>
    <property type="match status" value="1"/>
</dbReference>
<protein>
    <submittedName>
        <fullName evidence="8">PLP-dependent aminotransferase family protein</fullName>
    </submittedName>
</protein>
<dbReference type="GO" id="GO:0008483">
    <property type="term" value="F:transaminase activity"/>
    <property type="evidence" value="ECO:0007669"/>
    <property type="project" value="UniProtKB-KW"/>
</dbReference>
<evidence type="ECO:0000256" key="4">
    <source>
        <dbReference type="ARBA" id="ARBA00023125"/>
    </source>
</evidence>
<dbReference type="PRINTS" id="PR00035">
    <property type="entry name" value="HTHGNTR"/>
</dbReference>
<keyword evidence="8" id="KW-0808">Transferase</keyword>
<dbReference type="InterPro" id="IPR036390">
    <property type="entry name" value="WH_DNA-bd_sf"/>
</dbReference>
<keyword evidence="5" id="KW-0804">Transcription</keyword>
<dbReference type="EMBL" id="JACKTY010000020">
    <property type="protein sequence ID" value="MCV7226119.1"/>
    <property type="molecule type" value="Genomic_DNA"/>
</dbReference>
<dbReference type="InterPro" id="IPR015424">
    <property type="entry name" value="PyrdxlP-dep_Trfase"/>
</dbReference>
<evidence type="ECO:0000313" key="9">
    <source>
        <dbReference type="Proteomes" id="UP001526201"/>
    </source>
</evidence>
<evidence type="ECO:0000256" key="2">
    <source>
        <dbReference type="ARBA" id="ARBA00022898"/>
    </source>
</evidence>
<accession>A0ABT3C9G8</accession>
<dbReference type="PANTHER" id="PTHR46577:SF1">
    <property type="entry name" value="HTH-TYPE TRANSCRIPTIONAL REGULATORY PROTEIN GABR"/>
    <property type="match status" value="1"/>
</dbReference>
<dbReference type="SUPFAM" id="SSF53383">
    <property type="entry name" value="PLP-dependent transferases"/>
    <property type="match status" value="1"/>
</dbReference>
<feature type="compositionally biased region" description="Pro residues" evidence="6">
    <location>
        <begin position="473"/>
        <end position="484"/>
    </location>
</feature>
<dbReference type="PANTHER" id="PTHR46577">
    <property type="entry name" value="HTH-TYPE TRANSCRIPTIONAL REGULATORY PROTEIN GABR"/>
    <property type="match status" value="1"/>
</dbReference>
<dbReference type="Pfam" id="PF00155">
    <property type="entry name" value="Aminotran_1_2"/>
    <property type="match status" value="1"/>
</dbReference>
<dbReference type="Gene3D" id="3.40.640.10">
    <property type="entry name" value="Type I PLP-dependent aspartate aminotransferase-like (Major domain)"/>
    <property type="match status" value="1"/>
</dbReference>
<dbReference type="InterPro" id="IPR051446">
    <property type="entry name" value="HTH_trans_reg/aminotransferase"/>
</dbReference>
<proteinExistence type="inferred from homology"/>
<dbReference type="CDD" id="cd00609">
    <property type="entry name" value="AAT_like"/>
    <property type="match status" value="1"/>
</dbReference>
<gene>
    <name evidence="8" type="ORF">H7J73_08760</name>
</gene>
<dbReference type="InterPro" id="IPR036388">
    <property type="entry name" value="WH-like_DNA-bd_sf"/>
</dbReference>
<dbReference type="SMART" id="SM00345">
    <property type="entry name" value="HTH_GNTR"/>
    <property type="match status" value="1"/>
</dbReference>
<evidence type="ECO:0000313" key="8">
    <source>
        <dbReference type="EMBL" id="MCV7226119.1"/>
    </source>
</evidence>
<comment type="similarity">
    <text evidence="1">In the C-terminal section; belongs to the class-I pyridoxal-phosphate-dependent aminotransferase family.</text>
</comment>
<sequence>MVSWANSADLHLDLREAITPGSRGVREVLLSALRDAVRSGRLITGTALPPSRSLAADLGLSRNTVADAYAELVAEGWLASRQGVGTWVVNATGNQLPARPRGTHGEPTHNFLPGSPDVSAFPRAAWLASTRRALNAAPTEALRLGDPRGRPELRIAVAEYLARARGVRVSPDNVMISAGTRHAVEVLARMFGPAAPMALEAYGLFIFRDCIAATGVPTVPIGFDEMGAVVSDLDGLNTPATLLTPAHHYPHGVPLHPSRRTAVVDWAQRTDGYVIEDDYDGEFRYDRQPIGALQSLDPDRVIYLGSASKSLTPALRLGWMVLPADLVDDVIAVAGQQWYVDALSQLTMADFIASGGYDRHIRRMRNTYRRRRTVLIDRLTAFAPAISVSGVPAGLHLLLTLPDGTEHEVLRRAGEAGVGIAGLSRLRHPLAAPTVPRPDGVVVNFGTPADHGFAAAVDALCAVLAAVTAEQPAPRPGSPAPPAPSAAAPPASGRGREWPTAPR</sequence>
<dbReference type="Gene3D" id="1.10.10.10">
    <property type="entry name" value="Winged helix-like DNA-binding domain superfamily/Winged helix DNA-binding domain"/>
    <property type="match status" value="1"/>
</dbReference>
<dbReference type="InterPro" id="IPR015421">
    <property type="entry name" value="PyrdxlP-dep_Trfase_major"/>
</dbReference>
<keyword evidence="2" id="KW-0663">Pyridoxal phosphate</keyword>
<keyword evidence="9" id="KW-1185">Reference proteome</keyword>
<dbReference type="InterPro" id="IPR004839">
    <property type="entry name" value="Aminotransferase_I/II_large"/>
</dbReference>
<keyword evidence="8" id="KW-0032">Aminotransferase</keyword>
<organism evidence="8 9">
    <name type="scientific">Mycolicibacterium komossense</name>
    <dbReference type="NCBI Taxonomy" id="1779"/>
    <lineage>
        <taxon>Bacteria</taxon>
        <taxon>Bacillati</taxon>
        <taxon>Actinomycetota</taxon>
        <taxon>Actinomycetes</taxon>
        <taxon>Mycobacteriales</taxon>
        <taxon>Mycobacteriaceae</taxon>
        <taxon>Mycolicibacterium</taxon>
    </lineage>
</organism>
<evidence type="ECO:0000256" key="5">
    <source>
        <dbReference type="ARBA" id="ARBA00023163"/>
    </source>
</evidence>
<keyword evidence="4" id="KW-0238">DNA-binding</keyword>
<feature type="region of interest" description="Disordered" evidence="6">
    <location>
        <begin position="470"/>
        <end position="503"/>
    </location>
</feature>